<gene>
    <name evidence="1" type="ORF">FLP30_05895</name>
</gene>
<organism evidence="1 2">
    <name type="scientific">Acetobacter vaccinii</name>
    <dbReference type="NCBI Taxonomy" id="2592655"/>
    <lineage>
        <taxon>Bacteria</taxon>
        <taxon>Pseudomonadati</taxon>
        <taxon>Pseudomonadota</taxon>
        <taxon>Alphaproteobacteria</taxon>
        <taxon>Acetobacterales</taxon>
        <taxon>Acetobacteraceae</taxon>
        <taxon>Acetobacter</taxon>
    </lineage>
</organism>
<accession>A0A5C1YTF9</accession>
<dbReference type="AlphaFoldDB" id="A0A5C1YTF9"/>
<evidence type="ECO:0000313" key="1">
    <source>
        <dbReference type="EMBL" id="QEO18589.1"/>
    </source>
</evidence>
<keyword evidence="2" id="KW-1185">Reference proteome</keyword>
<dbReference type="KEGG" id="acek:FLP30_05895"/>
<name>A0A5C1YTF9_9PROT</name>
<protein>
    <submittedName>
        <fullName evidence="1">Uncharacterized protein</fullName>
    </submittedName>
</protein>
<reference evidence="1 2" key="1">
    <citation type="submission" date="2019-09" db="EMBL/GenBank/DDBJ databases">
        <title>Genome sequencing of strain KACC 21233.</title>
        <authorList>
            <person name="Heo J."/>
            <person name="Kim S.-J."/>
            <person name="Kim J.-S."/>
            <person name="Hong S.-B."/>
            <person name="Kwon S.-W."/>
        </authorList>
    </citation>
    <scope>NUCLEOTIDE SEQUENCE [LARGE SCALE GENOMIC DNA]</scope>
    <source>
        <strain evidence="1 2">KACC 21233</strain>
    </source>
</reference>
<dbReference type="OrthoDB" id="8245037at2"/>
<dbReference type="EMBL" id="CP043506">
    <property type="protein sequence ID" value="QEO18589.1"/>
    <property type="molecule type" value="Genomic_DNA"/>
</dbReference>
<evidence type="ECO:0000313" key="2">
    <source>
        <dbReference type="Proteomes" id="UP000324536"/>
    </source>
</evidence>
<dbReference type="Proteomes" id="UP000324536">
    <property type="component" value="Chromosome"/>
</dbReference>
<sequence>MAAGGAAHAETERERQTKACRGDAVRLCAFAIPNEAKITRCMERKKDRLSPACRVYFKGSGKPHPKG</sequence>
<proteinExistence type="predicted"/>